<keyword evidence="5" id="KW-1185">Reference proteome</keyword>
<reference evidence="4" key="2">
    <citation type="submission" date="2020-11" db="EMBL/GenBank/DDBJ databases">
        <authorList>
            <person name="McCartney M.A."/>
            <person name="Auch B."/>
            <person name="Kono T."/>
            <person name="Mallez S."/>
            <person name="Becker A."/>
            <person name="Gohl D.M."/>
            <person name="Silverstein K.A.T."/>
            <person name="Koren S."/>
            <person name="Bechman K.B."/>
            <person name="Herman A."/>
            <person name="Abrahante J.E."/>
            <person name="Garbe J."/>
        </authorList>
    </citation>
    <scope>NUCLEOTIDE SEQUENCE</scope>
    <source>
        <strain evidence="4">Duluth1</strain>
        <tissue evidence="4">Whole animal</tissue>
    </source>
</reference>
<evidence type="ECO:0000313" key="5">
    <source>
        <dbReference type="Proteomes" id="UP000828390"/>
    </source>
</evidence>
<evidence type="ECO:0000256" key="1">
    <source>
        <dbReference type="SAM" id="MobiDB-lite"/>
    </source>
</evidence>
<feature type="compositionally biased region" description="Basic and acidic residues" evidence="1">
    <location>
        <begin position="152"/>
        <end position="165"/>
    </location>
</feature>
<keyword evidence="2" id="KW-1133">Transmembrane helix</keyword>
<evidence type="ECO:0000256" key="2">
    <source>
        <dbReference type="SAM" id="Phobius"/>
    </source>
</evidence>
<dbReference type="Proteomes" id="UP000828390">
    <property type="component" value="Unassembled WGS sequence"/>
</dbReference>
<protein>
    <submittedName>
        <fullName evidence="4">Uncharacterized protein</fullName>
    </submittedName>
</protein>
<dbReference type="EMBL" id="JAIWYP010000005">
    <property type="protein sequence ID" value="KAH3816473.1"/>
    <property type="molecule type" value="Genomic_DNA"/>
</dbReference>
<accession>A0A9D4GGQ2</accession>
<feature type="compositionally biased region" description="Basic and acidic residues" evidence="1">
    <location>
        <begin position="25"/>
        <end position="44"/>
    </location>
</feature>
<proteinExistence type="predicted"/>
<name>A0A9D4GGQ2_DREPO</name>
<feature type="compositionally biased region" description="Polar residues" evidence="1">
    <location>
        <begin position="262"/>
        <end position="279"/>
    </location>
</feature>
<sequence>MARGRLMVLLIVAVVSQQVKAHNYNRDARSGDEVENSKDEDNGKSAKKKTTDTTVLKTILKTAFIRETSSLPTHDKSTQAAHFDKSFERGHRTDDDASPDNSVVSLAVPVGVAVGLLFLGLVVGVIVTCLLCACVPSLNKKATSFLTRHRKPTDGAKNEKTDPAKDSQVQPTAPPASFRIEHQNGTHADDQRGSHIYNQPEMSFVKNPIPTSQAIASPVYNELTDDIIASSSKSINPEYQLLNAKTTDSAMYGYRQLEPSGSGENFHSKTSTAENVPADTGTSVDHNYFILNPEVSSALDSVSGSADDIDNSAHAYFVLEKNFRS</sequence>
<feature type="region of interest" description="Disordered" evidence="1">
    <location>
        <begin position="25"/>
        <end position="50"/>
    </location>
</feature>
<evidence type="ECO:0000313" key="4">
    <source>
        <dbReference type="EMBL" id="KAH3816473.1"/>
    </source>
</evidence>
<organism evidence="4 5">
    <name type="scientific">Dreissena polymorpha</name>
    <name type="common">Zebra mussel</name>
    <name type="synonym">Mytilus polymorpha</name>
    <dbReference type="NCBI Taxonomy" id="45954"/>
    <lineage>
        <taxon>Eukaryota</taxon>
        <taxon>Metazoa</taxon>
        <taxon>Spiralia</taxon>
        <taxon>Lophotrochozoa</taxon>
        <taxon>Mollusca</taxon>
        <taxon>Bivalvia</taxon>
        <taxon>Autobranchia</taxon>
        <taxon>Heteroconchia</taxon>
        <taxon>Euheterodonta</taxon>
        <taxon>Imparidentia</taxon>
        <taxon>Neoheterodontei</taxon>
        <taxon>Myida</taxon>
        <taxon>Dreissenoidea</taxon>
        <taxon>Dreissenidae</taxon>
        <taxon>Dreissena</taxon>
    </lineage>
</organism>
<feature type="transmembrane region" description="Helical" evidence="2">
    <location>
        <begin position="106"/>
        <end position="135"/>
    </location>
</feature>
<keyword evidence="2" id="KW-0812">Transmembrane</keyword>
<gene>
    <name evidence="4" type="ORF">DPMN_117989</name>
</gene>
<keyword evidence="3" id="KW-0732">Signal</keyword>
<evidence type="ECO:0000256" key="3">
    <source>
        <dbReference type="SAM" id="SignalP"/>
    </source>
</evidence>
<keyword evidence="2" id="KW-0472">Membrane</keyword>
<feature type="region of interest" description="Disordered" evidence="1">
    <location>
        <begin position="149"/>
        <end position="179"/>
    </location>
</feature>
<dbReference type="AlphaFoldDB" id="A0A9D4GGQ2"/>
<reference evidence="4" key="1">
    <citation type="journal article" date="2019" name="bioRxiv">
        <title>The Genome of the Zebra Mussel, Dreissena polymorpha: A Resource for Invasive Species Research.</title>
        <authorList>
            <person name="McCartney M.A."/>
            <person name="Auch B."/>
            <person name="Kono T."/>
            <person name="Mallez S."/>
            <person name="Zhang Y."/>
            <person name="Obille A."/>
            <person name="Becker A."/>
            <person name="Abrahante J.E."/>
            <person name="Garbe J."/>
            <person name="Badalamenti J.P."/>
            <person name="Herman A."/>
            <person name="Mangelson H."/>
            <person name="Liachko I."/>
            <person name="Sullivan S."/>
            <person name="Sone E.D."/>
            <person name="Koren S."/>
            <person name="Silverstein K.A.T."/>
            <person name="Beckman K.B."/>
            <person name="Gohl D.M."/>
        </authorList>
    </citation>
    <scope>NUCLEOTIDE SEQUENCE</scope>
    <source>
        <strain evidence="4">Duluth1</strain>
        <tissue evidence="4">Whole animal</tissue>
    </source>
</reference>
<comment type="caution">
    <text evidence="4">The sequence shown here is derived from an EMBL/GenBank/DDBJ whole genome shotgun (WGS) entry which is preliminary data.</text>
</comment>
<feature type="region of interest" description="Disordered" evidence="1">
    <location>
        <begin position="260"/>
        <end position="279"/>
    </location>
</feature>
<feature type="signal peptide" evidence="3">
    <location>
        <begin position="1"/>
        <end position="21"/>
    </location>
</feature>
<feature type="chain" id="PRO_5039071784" evidence="3">
    <location>
        <begin position="22"/>
        <end position="325"/>
    </location>
</feature>